<keyword evidence="4 7" id="KW-0808">Transferase</keyword>
<feature type="domain" description="Flavoprotein" evidence="8">
    <location>
        <begin position="6"/>
        <end position="190"/>
    </location>
</feature>
<feature type="binding site" evidence="7">
    <location>
        <position position="139"/>
    </location>
    <ligand>
        <name>FMN</name>
        <dbReference type="ChEBI" id="CHEBI:58210"/>
    </ligand>
</feature>
<keyword evidence="3 7" id="KW-0288">FMN</keyword>
<dbReference type="InterPro" id="IPR003382">
    <property type="entry name" value="Flavoprotein"/>
</dbReference>
<dbReference type="Pfam" id="PF02441">
    <property type="entry name" value="Flavoprotein"/>
    <property type="match status" value="1"/>
</dbReference>
<evidence type="ECO:0000259" key="8">
    <source>
        <dbReference type="Pfam" id="PF02441"/>
    </source>
</evidence>
<name>A0A1H8CAH5_9PROT</name>
<dbReference type="EC" id="2.5.1.129" evidence="7"/>
<comment type="caution">
    <text evidence="7">Lacks conserved residue(s) required for the propagation of feature annotation.</text>
</comment>
<dbReference type="GO" id="GO:0106141">
    <property type="term" value="F:flavin prenyltransferase activity"/>
    <property type="evidence" value="ECO:0007669"/>
    <property type="project" value="UniProtKB-EC"/>
</dbReference>
<feature type="binding site" evidence="7">
    <location>
        <position position="39"/>
    </location>
    <ligand>
        <name>FMN</name>
        <dbReference type="ChEBI" id="CHEBI:58210"/>
    </ligand>
</feature>
<reference evidence="9 10" key="1">
    <citation type="submission" date="2016-10" db="EMBL/GenBank/DDBJ databases">
        <authorList>
            <person name="de Groot N.N."/>
        </authorList>
    </citation>
    <scope>NUCLEOTIDE SEQUENCE [LARGE SCALE GENOMIC DNA]</scope>
    <source>
        <strain evidence="9 10">Nm22</strain>
    </source>
</reference>
<organism evidence="9 10">
    <name type="scientific">Nitrosomonas marina</name>
    <dbReference type="NCBI Taxonomy" id="917"/>
    <lineage>
        <taxon>Bacteria</taxon>
        <taxon>Pseudomonadati</taxon>
        <taxon>Pseudomonadota</taxon>
        <taxon>Betaproteobacteria</taxon>
        <taxon>Nitrosomonadales</taxon>
        <taxon>Nitrosomonadaceae</taxon>
        <taxon>Nitrosomonas</taxon>
    </lineage>
</organism>
<feature type="binding site" evidence="7">
    <location>
        <begin position="104"/>
        <end position="107"/>
    </location>
    <ligand>
        <name>FMN</name>
        <dbReference type="ChEBI" id="CHEBI:58210"/>
    </ligand>
</feature>
<feature type="binding site" evidence="7">
    <location>
        <begin position="13"/>
        <end position="15"/>
    </location>
    <ligand>
        <name>FMN</name>
        <dbReference type="ChEBI" id="CHEBI:58210"/>
    </ligand>
</feature>
<feature type="binding site" evidence="7">
    <location>
        <position position="169"/>
    </location>
    <ligand>
        <name>dimethylallyl phosphate</name>
        <dbReference type="ChEBI" id="CHEBI:88052"/>
    </ligand>
</feature>
<dbReference type="NCBIfam" id="NF004685">
    <property type="entry name" value="PRK06029.1"/>
    <property type="match status" value="1"/>
</dbReference>
<keyword evidence="2 7" id="KW-0285">Flavoprotein</keyword>
<dbReference type="PANTHER" id="PTHR43374">
    <property type="entry name" value="FLAVIN PRENYLTRANSFERASE"/>
    <property type="match status" value="1"/>
</dbReference>
<evidence type="ECO:0000313" key="9">
    <source>
        <dbReference type="EMBL" id="SEM92030.1"/>
    </source>
</evidence>
<evidence type="ECO:0000313" key="10">
    <source>
        <dbReference type="Proteomes" id="UP000199459"/>
    </source>
</evidence>
<evidence type="ECO:0000256" key="7">
    <source>
        <dbReference type="HAMAP-Rule" id="MF_01984"/>
    </source>
</evidence>
<proteinExistence type="inferred from homology"/>
<dbReference type="InterPro" id="IPR036551">
    <property type="entry name" value="Flavin_trans-like"/>
</dbReference>
<dbReference type="SUPFAM" id="SSF52507">
    <property type="entry name" value="Homo-oligomeric flavin-containing Cys decarboxylases, HFCD"/>
    <property type="match status" value="1"/>
</dbReference>
<dbReference type="RefSeq" id="WP_090628406.1">
    <property type="nucleotide sequence ID" value="NZ_FOCP01000004.1"/>
</dbReference>
<evidence type="ECO:0000256" key="4">
    <source>
        <dbReference type="ARBA" id="ARBA00022679"/>
    </source>
</evidence>
<dbReference type="Gene3D" id="3.40.50.1950">
    <property type="entry name" value="Flavin prenyltransferase-like"/>
    <property type="match status" value="1"/>
</dbReference>
<evidence type="ECO:0000256" key="2">
    <source>
        <dbReference type="ARBA" id="ARBA00022630"/>
    </source>
</evidence>
<dbReference type="OrthoDB" id="9781577at2"/>
<gene>
    <name evidence="7" type="primary">ubiX</name>
    <name evidence="9" type="ORF">SAMN05216325_10499</name>
</gene>
<sequence>MSTPRTVTLALTGASGMAYGIRLLELLLQSGQHVYLLYSKVAQIVAQQEMNMTLPSQPREAETFFKQLLSPASGQLEIFGREAWFSPVASGTNPADAMVICPCTMGTLAAIASGLSQNLIERAADVMLKEKRQLILVPRETPFSALHLENMLKLSNSGAVILPANPGFYHHPQTTQDVIDFIVARILDHLRIEHRLMPRWGEKN</sequence>
<evidence type="ECO:0000256" key="3">
    <source>
        <dbReference type="ARBA" id="ARBA00022643"/>
    </source>
</evidence>
<dbReference type="NCBIfam" id="TIGR00421">
    <property type="entry name" value="ubiX_pad"/>
    <property type="match status" value="1"/>
</dbReference>
<dbReference type="STRING" id="917.SAMN05216326_102166"/>
<comment type="similarity">
    <text evidence="6 7">Belongs to the UbiX/PAD1 family.</text>
</comment>
<comment type="catalytic activity">
    <reaction evidence="5 7">
        <text>dimethylallyl phosphate + FMNH2 = prenylated FMNH2 + phosphate</text>
        <dbReference type="Rhea" id="RHEA:37743"/>
        <dbReference type="ChEBI" id="CHEBI:43474"/>
        <dbReference type="ChEBI" id="CHEBI:57618"/>
        <dbReference type="ChEBI" id="CHEBI:87467"/>
        <dbReference type="ChEBI" id="CHEBI:88052"/>
        <dbReference type="EC" id="2.5.1.129"/>
    </reaction>
</comment>
<dbReference type="PANTHER" id="PTHR43374:SF1">
    <property type="entry name" value="FLAVIN PRENYLTRANSFERASE PAD1, MITOCHONDRIAL"/>
    <property type="match status" value="1"/>
</dbReference>
<dbReference type="GO" id="GO:0016831">
    <property type="term" value="F:carboxy-lyase activity"/>
    <property type="evidence" value="ECO:0007669"/>
    <property type="project" value="TreeGrafter"/>
</dbReference>
<evidence type="ECO:0000256" key="1">
    <source>
        <dbReference type="ARBA" id="ARBA00022602"/>
    </source>
</evidence>
<dbReference type="HAMAP" id="MF_01984">
    <property type="entry name" value="ubiX_pad"/>
    <property type="match status" value="1"/>
</dbReference>
<dbReference type="FunFam" id="3.40.50.1950:FF:000001">
    <property type="entry name" value="Flavin prenyltransferase UbiX"/>
    <property type="match status" value="1"/>
</dbReference>
<evidence type="ECO:0000256" key="6">
    <source>
        <dbReference type="ARBA" id="ARBA00060793"/>
    </source>
</evidence>
<dbReference type="Proteomes" id="UP000199459">
    <property type="component" value="Unassembled WGS sequence"/>
</dbReference>
<dbReference type="InterPro" id="IPR004507">
    <property type="entry name" value="UbiX-like"/>
</dbReference>
<evidence type="ECO:0000256" key="5">
    <source>
        <dbReference type="ARBA" id="ARBA00050612"/>
    </source>
</evidence>
<feature type="binding site" evidence="7">
    <location>
        <position position="185"/>
    </location>
    <ligand>
        <name>dimethylallyl phosphate</name>
        <dbReference type="ChEBI" id="CHEBI:88052"/>
    </ligand>
</feature>
<dbReference type="EMBL" id="FOCP01000004">
    <property type="protein sequence ID" value="SEM92030.1"/>
    <property type="molecule type" value="Genomic_DNA"/>
</dbReference>
<protein>
    <recommendedName>
        <fullName evidence="7">Flavin prenyltransferase UbiX</fullName>
        <ecNumber evidence="7">2.5.1.129</ecNumber>
    </recommendedName>
</protein>
<accession>A0A1H8CAH5</accession>
<keyword evidence="1 7" id="KW-0637">Prenyltransferase</keyword>
<comment type="function">
    <text evidence="7">Flavin prenyltransferase that catalyzes the synthesis of the prenylated FMN cofactor (prenyl-FMN) for 4-hydroxy-3-polyprenylbenzoic acid decarboxylase UbiD. The prenyltransferase is metal-independent and links a dimethylallyl moiety from dimethylallyl monophosphate (DMAP) to the flavin N5 and C6 atoms of FMN.</text>
</comment>
<dbReference type="AlphaFoldDB" id="A0A1H8CAH5"/>